<name>A0ACC0HA95_9ERIC</name>
<reference evidence="1 2" key="1">
    <citation type="journal article" date="2022" name="Plant J.">
        <title>Chromosome-level genome of Camellia lanceoleosa provides a valuable resource for understanding genome evolution and self-incompatibility.</title>
        <authorList>
            <person name="Gong W."/>
            <person name="Xiao S."/>
            <person name="Wang L."/>
            <person name="Liao Z."/>
            <person name="Chang Y."/>
            <person name="Mo W."/>
            <person name="Hu G."/>
            <person name="Li W."/>
            <person name="Zhao G."/>
            <person name="Zhu H."/>
            <person name="Hu X."/>
            <person name="Ji K."/>
            <person name="Xiang X."/>
            <person name="Song Q."/>
            <person name="Yuan D."/>
            <person name="Jin S."/>
            <person name="Zhang L."/>
        </authorList>
    </citation>
    <scope>NUCLEOTIDE SEQUENCE [LARGE SCALE GENOMIC DNA]</scope>
    <source>
        <strain evidence="1">SQ_2022a</strain>
    </source>
</reference>
<dbReference type="Proteomes" id="UP001060215">
    <property type="component" value="Chromosome 7"/>
</dbReference>
<sequence length="622" mass="68023">MTRKRPSGGRGGGGGLERLPDSIIYEILEKADLETLCSAACVSDTIRSSVYHVLSSLPTLDLSSFSPDVETLDCILNRFGGGLRSVTVDCLRLHDSSFVTNFLGEQIQELNLFKGSFLSHQVLASIGRACPNLRVLVLELAGGDSPEMFKRNLTHMLNSCSCLESLCIKIRGTELDANGFQSMELSLPKTVKVLKLQPLLIQDAIHFIRELRDDKFFLQNSTRLSIPVCPVSPGFALQSLSLVLDIISDELVISITKSLPFLVELNLEDRPIEQPQLPYDLTNSGLQTLGTCQHLTGLSLVRNRQNHPVSFKAVNDMGMFLLSVCCRGLQSVTFGGFSKISDAGFAAILQSCNDLKKFEVRNGSLLSDLAIHDIKEAPCSLVDVKLWSCSLITSESIDELASSNDLEVLDLSGCRSIGDACFGTISSLHTLTTLNLGGADVTDVGLANIGRGNSPITRLCLSSCKRITDRGIYLLLNGGGTISKTLSALDVGYLPELSDEAIFTIAMVARSVTELCIRYCFFVTDASLKALASGRRLEDGEKLIRRLDLFRCHGLSVKALGLLKKPLFRGLQWLGVGDTRLTSKGENLLTQICKERPWLTVCRDGCEMGCHDGWQFHKFDCR</sequence>
<evidence type="ECO:0000313" key="1">
    <source>
        <dbReference type="EMBL" id="KAI8008886.1"/>
    </source>
</evidence>
<dbReference type="EMBL" id="CM045764">
    <property type="protein sequence ID" value="KAI8008886.1"/>
    <property type="molecule type" value="Genomic_DNA"/>
</dbReference>
<evidence type="ECO:0000313" key="2">
    <source>
        <dbReference type="Proteomes" id="UP001060215"/>
    </source>
</evidence>
<comment type="caution">
    <text evidence="1">The sequence shown here is derived from an EMBL/GenBank/DDBJ whole genome shotgun (WGS) entry which is preliminary data.</text>
</comment>
<proteinExistence type="predicted"/>
<organism evidence="1 2">
    <name type="scientific">Camellia lanceoleosa</name>
    <dbReference type="NCBI Taxonomy" id="1840588"/>
    <lineage>
        <taxon>Eukaryota</taxon>
        <taxon>Viridiplantae</taxon>
        <taxon>Streptophyta</taxon>
        <taxon>Embryophyta</taxon>
        <taxon>Tracheophyta</taxon>
        <taxon>Spermatophyta</taxon>
        <taxon>Magnoliopsida</taxon>
        <taxon>eudicotyledons</taxon>
        <taxon>Gunneridae</taxon>
        <taxon>Pentapetalae</taxon>
        <taxon>asterids</taxon>
        <taxon>Ericales</taxon>
        <taxon>Theaceae</taxon>
        <taxon>Camellia</taxon>
    </lineage>
</organism>
<accession>A0ACC0HA95</accession>
<protein>
    <submittedName>
        <fullName evidence="1">F-box protein At-B</fullName>
    </submittedName>
</protein>
<keyword evidence="2" id="KW-1185">Reference proteome</keyword>
<gene>
    <name evidence="1" type="ORF">LOK49_LG07G03594</name>
</gene>